<dbReference type="PANTHER" id="PTHR43174">
    <property type="entry name" value="UDP-N-ACETYLGLUCOSAMINE 2-EPIMERASE"/>
    <property type="match status" value="1"/>
</dbReference>
<accession>A0A0C2YRK4</accession>
<organism evidence="2 3">
    <name type="scientific">Paramagnetospirillum magnetotacticum MS-1</name>
    <dbReference type="NCBI Taxonomy" id="272627"/>
    <lineage>
        <taxon>Bacteria</taxon>
        <taxon>Pseudomonadati</taxon>
        <taxon>Pseudomonadota</taxon>
        <taxon>Alphaproteobacteria</taxon>
        <taxon>Rhodospirillales</taxon>
        <taxon>Magnetospirillaceae</taxon>
        <taxon>Paramagnetospirillum</taxon>
    </lineage>
</organism>
<comment type="caution">
    <text evidence="2">The sequence shown here is derived from an EMBL/GenBank/DDBJ whole genome shotgun (WGS) entry which is preliminary data.</text>
</comment>
<dbReference type="Pfam" id="PF02350">
    <property type="entry name" value="Epimerase_2"/>
    <property type="match status" value="1"/>
</dbReference>
<dbReference type="InterPro" id="IPR003331">
    <property type="entry name" value="UDP_GlcNAc_Epimerase_2_dom"/>
</dbReference>
<keyword evidence="3" id="KW-1185">Reference proteome</keyword>
<evidence type="ECO:0000259" key="1">
    <source>
        <dbReference type="Pfam" id="PF02350"/>
    </source>
</evidence>
<dbReference type="PANTHER" id="PTHR43174:SF3">
    <property type="entry name" value="UDP-N-ACETYLGLUCOSAMINE 2-EPIMERASE"/>
    <property type="match status" value="1"/>
</dbReference>
<reference evidence="2 3" key="1">
    <citation type="submission" date="2015-01" db="EMBL/GenBank/DDBJ databases">
        <title>Genome Sequence of Magnetospirillum magnetotacticum Strain MS-1.</title>
        <authorList>
            <person name="Marinov G.K."/>
            <person name="Smalley M.D."/>
            <person name="DeSalvo G."/>
        </authorList>
    </citation>
    <scope>NUCLEOTIDE SEQUENCE [LARGE SCALE GENOMIC DNA]</scope>
    <source>
        <strain evidence="2 3">MS-1</strain>
    </source>
</reference>
<dbReference type="AlphaFoldDB" id="A0A0C2YRK4"/>
<evidence type="ECO:0000313" key="3">
    <source>
        <dbReference type="Proteomes" id="UP000031971"/>
    </source>
</evidence>
<dbReference type="InterPro" id="IPR029767">
    <property type="entry name" value="WecB-like"/>
</dbReference>
<dbReference type="Gene3D" id="3.40.50.2000">
    <property type="entry name" value="Glycogen Phosphorylase B"/>
    <property type="match status" value="2"/>
</dbReference>
<proteinExistence type="predicted"/>
<dbReference type="Proteomes" id="UP000031971">
    <property type="component" value="Unassembled WGS sequence"/>
</dbReference>
<gene>
    <name evidence="2" type="ORF">CCC_00824</name>
</gene>
<dbReference type="OrthoDB" id="9803238at2"/>
<evidence type="ECO:0000313" key="2">
    <source>
        <dbReference type="EMBL" id="KIL97763.1"/>
    </source>
</evidence>
<dbReference type="SUPFAM" id="SSF53756">
    <property type="entry name" value="UDP-Glycosyltransferase/glycogen phosphorylase"/>
    <property type="match status" value="1"/>
</dbReference>
<protein>
    <submittedName>
        <fullName evidence="2">UDP-N-acetylglucosamine 2-epimerase</fullName>
    </submittedName>
</protein>
<dbReference type="EMBL" id="JXSL01000030">
    <property type="protein sequence ID" value="KIL97763.1"/>
    <property type="molecule type" value="Genomic_DNA"/>
</dbReference>
<dbReference type="CDD" id="cd03786">
    <property type="entry name" value="GTB_UDP-GlcNAc_2-Epimerase"/>
    <property type="match status" value="1"/>
</dbReference>
<sequence>MTKPRRICVITGSRADYGLQSRLIQLLADDPRTEPRLIVTGSHLVADFGLTVGEIEADGVAIAERVECVQADDSGLGMAKSLGLAVIGLAEALGRQKPDLVVVFGDRYEMLAAASAAMALRLPLAHIAGGQLTEGAVDDAIRHAITKLAHLHFTAIEPYRRRILQLGEAPERVFTVGSTGLDAIRLRPRLGRAEVEARLGMTLGERSLMVTFHPETLSPLPPEAQITEMLSALGGLDDDVRLIFTMANADAGGRAITRAVEEFVARRPGRSVLVASLGQQGYLSALAQVQGVVGNSSSGLIEVPSFGIGTVNIGDRQKGRLRAASIIDCPILAESIADALTRLLSPEFQAMARSVVNPFGDGHASERILDVLAAHPLDGLIRKGFVDLP</sequence>
<dbReference type="STRING" id="272627.CCC_00824"/>
<dbReference type="GO" id="GO:0004553">
    <property type="term" value="F:hydrolase activity, hydrolyzing O-glycosyl compounds"/>
    <property type="evidence" value="ECO:0007669"/>
    <property type="project" value="InterPro"/>
</dbReference>
<dbReference type="GO" id="GO:0006047">
    <property type="term" value="P:UDP-N-acetylglucosamine metabolic process"/>
    <property type="evidence" value="ECO:0007669"/>
    <property type="project" value="InterPro"/>
</dbReference>
<dbReference type="RefSeq" id="WP_009871277.1">
    <property type="nucleotide sequence ID" value="NZ_JXSL01000030.1"/>
</dbReference>
<feature type="domain" description="UDP-N-acetylglucosamine 2-epimerase" evidence="1">
    <location>
        <begin position="27"/>
        <end position="372"/>
    </location>
</feature>
<name>A0A0C2YRK4_PARME</name>
<dbReference type="InterPro" id="IPR020004">
    <property type="entry name" value="UDP-GlcNAc_Epase"/>
</dbReference>
<dbReference type="NCBIfam" id="TIGR03568">
    <property type="entry name" value="NeuC_NnaA"/>
    <property type="match status" value="1"/>
</dbReference>